<sequence length="172" mass="18834">MRPHDPYQCDLHIAAQITPVPILKHLKASIPQSQKMSEGTLKLSFWPLEGINSPNLAESLCSGKKDDYTRTPSHQATPIAALEHDTTRLRWSKGKPVGYAGSGYQIYDGTASYPSEEPSSSTNTQIPPSENWVTLFPKKGVQPALGPHYKKMSDLKPQDPSTLAKDPVNAPS</sequence>
<evidence type="ECO:0000313" key="3">
    <source>
        <dbReference type="Proteomes" id="UP001153076"/>
    </source>
</evidence>
<dbReference type="EMBL" id="JAKOGI010004110">
    <property type="protein sequence ID" value="KAJ8419942.1"/>
    <property type="molecule type" value="Genomic_DNA"/>
</dbReference>
<feature type="compositionally biased region" description="Polar residues" evidence="1">
    <location>
        <begin position="117"/>
        <end position="131"/>
    </location>
</feature>
<keyword evidence="3" id="KW-1185">Reference proteome</keyword>
<evidence type="ECO:0000256" key="1">
    <source>
        <dbReference type="SAM" id="MobiDB-lite"/>
    </source>
</evidence>
<proteinExistence type="predicted"/>
<dbReference type="AlphaFoldDB" id="A0A9Q1JEE5"/>
<evidence type="ECO:0000313" key="2">
    <source>
        <dbReference type="EMBL" id="KAJ8419942.1"/>
    </source>
</evidence>
<feature type="region of interest" description="Disordered" evidence="1">
    <location>
        <begin position="110"/>
        <end position="131"/>
    </location>
</feature>
<feature type="region of interest" description="Disordered" evidence="1">
    <location>
        <begin position="143"/>
        <end position="172"/>
    </location>
</feature>
<name>A0A9Q1JEE5_9CARY</name>
<accession>A0A9Q1JEE5</accession>
<reference evidence="2" key="1">
    <citation type="submission" date="2022-04" db="EMBL/GenBank/DDBJ databases">
        <title>Carnegiea gigantea Genome sequencing and assembly v2.</title>
        <authorList>
            <person name="Copetti D."/>
            <person name="Sanderson M.J."/>
            <person name="Burquez A."/>
            <person name="Wojciechowski M.F."/>
        </authorList>
    </citation>
    <scope>NUCLEOTIDE SEQUENCE</scope>
    <source>
        <strain evidence="2">SGP5-SGP5p</strain>
        <tissue evidence="2">Aerial part</tissue>
    </source>
</reference>
<organism evidence="2 3">
    <name type="scientific">Carnegiea gigantea</name>
    <dbReference type="NCBI Taxonomy" id="171969"/>
    <lineage>
        <taxon>Eukaryota</taxon>
        <taxon>Viridiplantae</taxon>
        <taxon>Streptophyta</taxon>
        <taxon>Embryophyta</taxon>
        <taxon>Tracheophyta</taxon>
        <taxon>Spermatophyta</taxon>
        <taxon>Magnoliopsida</taxon>
        <taxon>eudicotyledons</taxon>
        <taxon>Gunneridae</taxon>
        <taxon>Pentapetalae</taxon>
        <taxon>Caryophyllales</taxon>
        <taxon>Cactineae</taxon>
        <taxon>Cactaceae</taxon>
        <taxon>Cactoideae</taxon>
        <taxon>Echinocereeae</taxon>
        <taxon>Carnegiea</taxon>
    </lineage>
</organism>
<protein>
    <submittedName>
        <fullName evidence="2">Uncharacterized protein</fullName>
    </submittedName>
</protein>
<dbReference type="Proteomes" id="UP001153076">
    <property type="component" value="Unassembled WGS sequence"/>
</dbReference>
<comment type="caution">
    <text evidence="2">The sequence shown here is derived from an EMBL/GenBank/DDBJ whole genome shotgun (WGS) entry which is preliminary data.</text>
</comment>
<gene>
    <name evidence="2" type="ORF">Cgig2_020752</name>
</gene>